<evidence type="ECO:0000313" key="3">
    <source>
        <dbReference type="Proteomes" id="UP000765509"/>
    </source>
</evidence>
<gene>
    <name evidence="2" type="ORF">O181_089864</name>
</gene>
<feature type="compositionally biased region" description="Polar residues" evidence="1">
    <location>
        <begin position="49"/>
        <end position="73"/>
    </location>
</feature>
<feature type="compositionally biased region" description="Basic and acidic residues" evidence="1">
    <location>
        <begin position="1"/>
        <end position="12"/>
    </location>
</feature>
<evidence type="ECO:0000313" key="2">
    <source>
        <dbReference type="EMBL" id="MBW0550149.1"/>
    </source>
</evidence>
<accession>A0A9Q3IUH1</accession>
<feature type="compositionally biased region" description="Basic and acidic residues" evidence="1">
    <location>
        <begin position="19"/>
        <end position="45"/>
    </location>
</feature>
<name>A0A9Q3IUH1_9BASI</name>
<comment type="caution">
    <text evidence="2">The sequence shown here is derived from an EMBL/GenBank/DDBJ whole genome shotgun (WGS) entry which is preliminary data.</text>
</comment>
<protein>
    <submittedName>
        <fullName evidence="2">Uncharacterized protein</fullName>
    </submittedName>
</protein>
<keyword evidence="3" id="KW-1185">Reference proteome</keyword>
<reference evidence="2" key="1">
    <citation type="submission" date="2021-03" db="EMBL/GenBank/DDBJ databases">
        <title>Draft genome sequence of rust myrtle Austropuccinia psidii MF-1, a brazilian biotype.</title>
        <authorList>
            <person name="Quecine M.C."/>
            <person name="Pachon D.M.R."/>
            <person name="Bonatelli M.L."/>
            <person name="Correr F.H."/>
            <person name="Franceschini L.M."/>
            <person name="Leite T.F."/>
            <person name="Margarido G.R.A."/>
            <person name="Almeida C.A."/>
            <person name="Ferrarezi J.A."/>
            <person name="Labate C.A."/>
        </authorList>
    </citation>
    <scope>NUCLEOTIDE SEQUENCE</scope>
    <source>
        <strain evidence="2">MF-1</strain>
    </source>
</reference>
<proteinExistence type="predicted"/>
<organism evidence="2 3">
    <name type="scientific">Austropuccinia psidii MF-1</name>
    <dbReference type="NCBI Taxonomy" id="1389203"/>
    <lineage>
        <taxon>Eukaryota</taxon>
        <taxon>Fungi</taxon>
        <taxon>Dikarya</taxon>
        <taxon>Basidiomycota</taxon>
        <taxon>Pucciniomycotina</taxon>
        <taxon>Pucciniomycetes</taxon>
        <taxon>Pucciniales</taxon>
        <taxon>Sphaerophragmiaceae</taxon>
        <taxon>Austropuccinia</taxon>
    </lineage>
</organism>
<dbReference type="EMBL" id="AVOT02055644">
    <property type="protein sequence ID" value="MBW0550149.1"/>
    <property type="molecule type" value="Genomic_DNA"/>
</dbReference>
<feature type="region of interest" description="Disordered" evidence="1">
    <location>
        <begin position="1"/>
        <end position="84"/>
    </location>
</feature>
<evidence type="ECO:0000256" key="1">
    <source>
        <dbReference type="SAM" id="MobiDB-lite"/>
    </source>
</evidence>
<dbReference type="Proteomes" id="UP000765509">
    <property type="component" value="Unassembled WGS sequence"/>
</dbReference>
<dbReference type="AlphaFoldDB" id="A0A9Q3IUH1"/>
<sequence>MFMGPEKTEDLRGLTPCLTKEKLTDKSLVEKPKHIVRGPEEEVGPRKGQQLSGSSPSLHKQNSTSASAKQGQENPKEKSKGKGKIHVEQALPTELQNPQEGEDSHVQCVQYGKNSDGIQKHEGGKIEQIISKEVDLVKLNLETSTGRNAALFQEQLEKRDKARLELKEDIQSSINNISLKNDFSRQSRPILDRNVLNLNNDLHNTISSNEEVETACNFEDISKLEEWTTVSGEGEYNDMEFMKTIDMLKEDFNTTY</sequence>
<dbReference type="OrthoDB" id="515971at2759"/>